<dbReference type="EMBL" id="KV749024">
    <property type="protein sequence ID" value="OCL11610.1"/>
    <property type="molecule type" value="Genomic_DNA"/>
</dbReference>
<organism evidence="1 2">
    <name type="scientific">Glonium stellatum</name>
    <dbReference type="NCBI Taxonomy" id="574774"/>
    <lineage>
        <taxon>Eukaryota</taxon>
        <taxon>Fungi</taxon>
        <taxon>Dikarya</taxon>
        <taxon>Ascomycota</taxon>
        <taxon>Pezizomycotina</taxon>
        <taxon>Dothideomycetes</taxon>
        <taxon>Pleosporomycetidae</taxon>
        <taxon>Gloniales</taxon>
        <taxon>Gloniaceae</taxon>
        <taxon>Glonium</taxon>
    </lineage>
</organism>
<reference evidence="1 2" key="1">
    <citation type="journal article" date="2016" name="Nat. Commun.">
        <title>Ectomycorrhizal ecology is imprinted in the genome of the dominant symbiotic fungus Cenococcum geophilum.</title>
        <authorList>
            <consortium name="DOE Joint Genome Institute"/>
            <person name="Peter M."/>
            <person name="Kohler A."/>
            <person name="Ohm R.A."/>
            <person name="Kuo A."/>
            <person name="Krutzmann J."/>
            <person name="Morin E."/>
            <person name="Arend M."/>
            <person name="Barry K.W."/>
            <person name="Binder M."/>
            <person name="Choi C."/>
            <person name="Clum A."/>
            <person name="Copeland A."/>
            <person name="Grisel N."/>
            <person name="Haridas S."/>
            <person name="Kipfer T."/>
            <person name="LaButti K."/>
            <person name="Lindquist E."/>
            <person name="Lipzen A."/>
            <person name="Maire R."/>
            <person name="Meier B."/>
            <person name="Mihaltcheva S."/>
            <person name="Molinier V."/>
            <person name="Murat C."/>
            <person name="Poggeler S."/>
            <person name="Quandt C.A."/>
            <person name="Sperisen C."/>
            <person name="Tritt A."/>
            <person name="Tisserant E."/>
            <person name="Crous P.W."/>
            <person name="Henrissat B."/>
            <person name="Nehls U."/>
            <person name="Egli S."/>
            <person name="Spatafora J.W."/>
            <person name="Grigoriev I.V."/>
            <person name="Martin F.M."/>
        </authorList>
    </citation>
    <scope>NUCLEOTIDE SEQUENCE [LARGE SCALE GENOMIC DNA]</scope>
    <source>
        <strain evidence="1 2">CBS 207.34</strain>
    </source>
</reference>
<dbReference type="AlphaFoldDB" id="A0A8E2F774"/>
<protein>
    <submittedName>
        <fullName evidence="1">Uncharacterized protein</fullName>
    </submittedName>
</protein>
<evidence type="ECO:0000313" key="2">
    <source>
        <dbReference type="Proteomes" id="UP000250140"/>
    </source>
</evidence>
<keyword evidence="2" id="KW-1185">Reference proteome</keyword>
<dbReference type="Proteomes" id="UP000250140">
    <property type="component" value="Unassembled WGS sequence"/>
</dbReference>
<sequence length="72" mass="8197">MSKSGAHLEKQSRATPLCNRIRCTTNPNCFFICLYKAFDLLNHYLFSPVPAIYLRAFPLTIQPVPVHILPAH</sequence>
<gene>
    <name evidence="1" type="ORF">AOQ84DRAFT_184025</name>
</gene>
<name>A0A8E2F774_9PEZI</name>
<proteinExistence type="predicted"/>
<evidence type="ECO:0000313" key="1">
    <source>
        <dbReference type="EMBL" id="OCL11610.1"/>
    </source>
</evidence>
<accession>A0A8E2F774</accession>